<dbReference type="EMBL" id="CAUJNA010003679">
    <property type="protein sequence ID" value="CAJ1407597.1"/>
    <property type="molecule type" value="Genomic_DNA"/>
</dbReference>
<keyword evidence="1" id="KW-0677">Repeat</keyword>
<dbReference type="NCBIfam" id="TIGR00756">
    <property type="entry name" value="PPR"/>
    <property type="match status" value="2"/>
</dbReference>
<dbReference type="Pfam" id="PF13812">
    <property type="entry name" value="PPR_3"/>
    <property type="match status" value="1"/>
</dbReference>
<evidence type="ECO:0000256" key="1">
    <source>
        <dbReference type="ARBA" id="ARBA00022737"/>
    </source>
</evidence>
<protein>
    <recommendedName>
        <fullName evidence="5">Pentatricopeptide repeat-containing protein</fullName>
    </recommendedName>
</protein>
<dbReference type="Pfam" id="PF13041">
    <property type="entry name" value="PPR_2"/>
    <property type="match status" value="1"/>
</dbReference>
<reference evidence="3" key="1">
    <citation type="submission" date="2023-08" db="EMBL/GenBank/DDBJ databases">
        <authorList>
            <person name="Chen Y."/>
            <person name="Shah S."/>
            <person name="Dougan E. K."/>
            <person name="Thang M."/>
            <person name="Chan C."/>
        </authorList>
    </citation>
    <scope>NUCLEOTIDE SEQUENCE</scope>
</reference>
<dbReference type="InterPro" id="IPR002885">
    <property type="entry name" value="PPR_rpt"/>
</dbReference>
<accession>A0AA36JJW6</accession>
<dbReference type="Gene3D" id="1.25.40.10">
    <property type="entry name" value="Tetratricopeptide repeat domain"/>
    <property type="match status" value="3"/>
</dbReference>
<organism evidence="3 4">
    <name type="scientific">Effrenium voratum</name>
    <dbReference type="NCBI Taxonomy" id="2562239"/>
    <lineage>
        <taxon>Eukaryota</taxon>
        <taxon>Sar</taxon>
        <taxon>Alveolata</taxon>
        <taxon>Dinophyceae</taxon>
        <taxon>Suessiales</taxon>
        <taxon>Symbiodiniaceae</taxon>
        <taxon>Effrenium</taxon>
    </lineage>
</organism>
<feature type="repeat" description="PPR" evidence="2">
    <location>
        <begin position="17"/>
        <end position="51"/>
    </location>
</feature>
<evidence type="ECO:0000256" key="2">
    <source>
        <dbReference type="PROSITE-ProRule" id="PRU00708"/>
    </source>
</evidence>
<keyword evidence="4" id="KW-1185">Reference proteome</keyword>
<dbReference type="InterPro" id="IPR011990">
    <property type="entry name" value="TPR-like_helical_dom_sf"/>
</dbReference>
<dbReference type="PROSITE" id="PS51375">
    <property type="entry name" value="PPR"/>
    <property type="match status" value="3"/>
</dbReference>
<gene>
    <name evidence="3" type="ORF">EVOR1521_LOCUS29243</name>
</gene>
<evidence type="ECO:0008006" key="5">
    <source>
        <dbReference type="Google" id="ProtNLM"/>
    </source>
</evidence>
<feature type="repeat" description="PPR" evidence="2">
    <location>
        <begin position="52"/>
        <end position="86"/>
    </location>
</feature>
<evidence type="ECO:0000313" key="4">
    <source>
        <dbReference type="Proteomes" id="UP001178507"/>
    </source>
</evidence>
<dbReference type="AlphaFoldDB" id="A0AA36JJW6"/>
<proteinExistence type="predicted"/>
<sequence>MAAELLLRMPHARIQPTVVTYNAMISTCALAACWEQAVGWFAKLQTAALEPTVVTYNSLSNACGAGKMWVKALSLWRQMRSEGIQPTAVTISSLGQHLRTKGALRLLSLCRDVEVQPDLVLCNTLLGACERMLRWQQALLVLQEMPSRSSIWPDEVSYNTTINALELSNSWPLAVSLLQQLRLQLLQPSIVTYNTTMGTCEKSGSWERTLSLWQELHQDGLIPSQVTGDIIVTACGSSGKWMAALGLAASRPLGLAGLAAAWRCCESAHVPPRLQAALRRKVTASLGHGSVWRNSTIAELLQATVLGRRFLWKVCRDPARVEDTVVPGAAARGAVPAPALPELPGDSKKVNEALPGLLPLEPTVGVLPVVFELVLQGPSWSATLGPAIAWASVSDKARRT</sequence>
<dbReference type="PANTHER" id="PTHR47447:SF17">
    <property type="entry name" value="OS12G0638900 PROTEIN"/>
    <property type="match status" value="1"/>
</dbReference>
<evidence type="ECO:0000313" key="3">
    <source>
        <dbReference type="EMBL" id="CAJ1407597.1"/>
    </source>
</evidence>
<dbReference type="PANTHER" id="PTHR47447">
    <property type="entry name" value="OS03G0856100 PROTEIN"/>
    <property type="match status" value="1"/>
</dbReference>
<name>A0AA36JJW6_9DINO</name>
<comment type="caution">
    <text evidence="3">The sequence shown here is derived from an EMBL/GenBank/DDBJ whole genome shotgun (WGS) entry which is preliminary data.</text>
</comment>
<feature type="repeat" description="PPR" evidence="2">
    <location>
        <begin position="189"/>
        <end position="223"/>
    </location>
</feature>
<dbReference type="Proteomes" id="UP001178507">
    <property type="component" value="Unassembled WGS sequence"/>
</dbReference>